<reference evidence="1 2" key="1">
    <citation type="submission" date="2022-12" db="EMBL/GenBank/DDBJ databases">
        <title>Sphingomonas abieness sp. nov., an endophytic bacterium isolated from Abies koreana.</title>
        <authorList>
            <person name="Jiang L."/>
            <person name="Lee J."/>
        </authorList>
    </citation>
    <scope>NUCLEOTIDE SEQUENCE [LARGE SCALE GENOMIC DNA]</scope>
    <source>
        <strain evidence="2">PAMB 00755</strain>
    </source>
</reference>
<evidence type="ECO:0008006" key="3">
    <source>
        <dbReference type="Google" id="ProtNLM"/>
    </source>
</evidence>
<dbReference type="EMBL" id="CP115174">
    <property type="protein sequence ID" value="WBO24477.1"/>
    <property type="molecule type" value="Genomic_DNA"/>
</dbReference>
<sequence length="84" mass="9606">MKTIPPSTRLAKFARKMRGASHSVFYAIQPWYDWGRINAFRLDAITEAEMTEGQVRYLEVQWFGIHVAVIFGRTPTKSMSRGAA</sequence>
<proteinExistence type="predicted"/>
<protein>
    <recommendedName>
        <fullName evidence="3">DUF4158 domain-containing protein</fullName>
    </recommendedName>
</protein>
<dbReference type="Proteomes" id="UP001210865">
    <property type="component" value="Chromosome"/>
</dbReference>
<dbReference type="RefSeq" id="WP_270079099.1">
    <property type="nucleotide sequence ID" value="NZ_CP115174.1"/>
</dbReference>
<evidence type="ECO:0000313" key="2">
    <source>
        <dbReference type="Proteomes" id="UP001210865"/>
    </source>
</evidence>
<gene>
    <name evidence="1" type="ORF">PBT88_10420</name>
</gene>
<name>A0ABY7NSF3_9SPHN</name>
<accession>A0ABY7NSF3</accession>
<keyword evidence="2" id="KW-1185">Reference proteome</keyword>
<evidence type="ECO:0000313" key="1">
    <source>
        <dbReference type="EMBL" id="WBO24477.1"/>
    </source>
</evidence>
<organism evidence="1 2">
    <name type="scientific">Sphingomonas abietis</name>
    <dbReference type="NCBI Taxonomy" id="3012344"/>
    <lineage>
        <taxon>Bacteria</taxon>
        <taxon>Pseudomonadati</taxon>
        <taxon>Pseudomonadota</taxon>
        <taxon>Alphaproteobacteria</taxon>
        <taxon>Sphingomonadales</taxon>
        <taxon>Sphingomonadaceae</taxon>
        <taxon>Sphingomonas</taxon>
    </lineage>
</organism>